<feature type="region of interest" description="Disordered" evidence="1">
    <location>
        <begin position="967"/>
        <end position="991"/>
    </location>
</feature>
<feature type="compositionally biased region" description="Polar residues" evidence="1">
    <location>
        <begin position="828"/>
        <end position="837"/>
    </location>
</feature>
<proteinExistence type="predicted"/>
<evidence type="ECO:0000256" key="1">
    <source>
        <dbReference type="SAM" id="MobiDB-lite"/>
    </source>
</evidence>
<keyword evidence="2" id="KW-1133">Transmembrane helix</keyword>
<evidence type="ECO:0008006" key="4">
    <source>
        <dbReference type="Google" id="ProtNLM"/>
    </source>
</evidence>
<name>A0A146K3E7_9EUKA</name>
<sequence>FTQIFKLQVYDITTNSIINNIQVTINGNAPITTSNGIVIFEQLSIPFQVDISDDDYVFFSDYIDRNSSIYLQPIFQLQILAQHQSMQIPDIQVDFYYQKQLIQSCISLVTCVSSALQINFEYVLKISDPLKNYNSKILNVVLIDQFQQIQINLTQSYTQFLNIQLVSYENHVSDKKISILSSIYLIAEIQSNSTGYATYSCQSADNILFDSRFLTVKVEDPAGEVVNKSFYVQYVEGQTNILQLQEIIHFQINTEFLGQNITDIYLFVYDQQENLIKQGRTTEIGYEFVFGSEISWNSWYLLKIADEQRQYDYINHSFCANQSTVNQIFQLSANILLKIDLQLMNGSAFIPDLIVNVYRNETLVTSVKSQTEICRIYRYSDLYQLRLGEPLLLELIDPANVYVNQNITLTMPLFYQQTIQMQQYPILILRVINQESQELLSGIQITFTSQNAFQTTSQGGYAFVNSFFLPDLMQSEIQIQTEQTDLYQVYVQNINITQQITEITLQIEPVWYTVNFYNTSANLQLQVKNYNQTLKQIVTSENTTIFRVGLYQQLMYPGNEYEVFIFDTERICKNFSAWFTFSDNMTVTLQLNYFTYLQVQLLNGEDFVSNLTVRALINNQSIQNVTSSAGVLSVLGFEYLDFQPDDEVLLVIKDPLFVQKTRNYTVNGHQTQLQIEKQNQFKFNLTLKRPEKILNLTLINPEKGKLLEFVNVTEFPFLVWSPAEKQIFENGQNYVLWAKTGLYERFTLTFMFVDYEANIETDVGINMGVAVVLPVAVFILLIIVLVTSISYYRKKKILRNKKELEKQQEEEQKKKDSVNEIQPIKPWNKTTDLNQNKSPLKLKDVQQSQQPRKLKKNFVAPIRKDVNSQQEKNEGMFEETKIDFQVQNITKVSQIEEPEQKKQDLLQDILKDLDKDIRTKTTSQQQLKREKEQKDTETPKINIIQDEIQFLQPQQKPDEVVQLQVDQDLPQNQETPKRKYKMVKRKRNTEKEALDQIDGMLGAMLEHSPKSYTEEK</sequence>
<evidence type="ECO:0000256" key="2">
    <source>
        <dbReference type="SAM" id="Phobius"/>
    </source>
</evidence>
<feature type="compositionally biased region" description="Basic and acidic residues" evidence="1">
    <location>
        <begin position="805"/>
        <end position="818"/>
    </location>
</feature>
<feature type="transmembrane region" description="Helical" evidence="2">
    <location>
        <begin position="767"/>
        <end position="792"/>
    </location>
</feature>
<reference evidence="3" key="1">
    <citation type="submission" date="2015-07" db="EMBL/GenBank/DDBJ databases">
        <title>Adaptation to a free-living lifestyle via gene acquisitions in the diplomonad Trepomonas sp. PC1.</title>
        <authorList>
            <person name="Xu F."/>
            <person name="Jerlstrom-Hultqvist J."/>
            <person name="Kolisko M."/>
            <person name="Simpson A.G.B."/>
            <person name="Roger A.J."/>
            <person name="Svard S.G."/>
            <person name="Andersson J.O."/>
        </authorList>
    </citation>
    <scope>NUCLEOTIDE SEQUENCE</scope>
    <source>
        <strain evidence="3">PC1</strain>
    </source>
</reference>
<gene>
    <name evidence="3" type="ORF">TPC1_30101</name>
</gene>
<keyword evidence="2" id="KW-0812">Transmembrane</keyword>
<keyword evidence="2" id="KW-0472">Membrane</keyword>
<protein>
    <recommendedName>
        <fullName evidence="4">Transmembrane protein</fullName>
    </recommendedName>
</protein>
<dbReference type="AlphaFoldDB" id="A0A146K3E7"/>
<feature type="region of interest" description="Disordered" evidence="1">
    <location>
        <begin position="805"/>
        <end position="837"/>
    </location>
</feature>
<evidence type="ECO:0000313" key="3">
    <source>
        <dbReference type="EMBL" id="JAP90404.1"/>
    </source>
</evidence>
<feature type="compositionally biased region" description="Basic residues" evidence="1">
    <location>
        <begin position="978"/>
        <end position="988"/>
    </location>
</feature>
<dbReference type="EMBL" id="GDID01006202">
    <property type="protein sequence ID" value="JAP90404.1"/>
    <property type="molecule type" value="Transcribed_RNA"/>
</dbReference>
<accession>A0A146K3E7</accession>
<feature type="non-terminal residue" evidence="3">
    <location>
        <position position="1"/>
    </location>
</feature>
<organism evidence="3">
    <name type="scientific">Trepomonas sp. PC1</name>
    <dbReference type="NCBI Taxonomy" id="1076344"/>
    <lineage>
        <taxon>Eukaryota</taxon>
        <taxon>Metamonada</taxon>
        <taxon>Diplomonadida</taxon>
        <taxon>Hexamitidae</taxon>
        <taxon>Hexamitinae</taxon>
        <taxon>Trepomonas</taxon>
    </lineage>
</organism>